<dbReference type="PANTHER" id="PTHR42953:SF1">
    <property type="entry name" value="METAL-BINDING PROTEIN HI_0362-RELATED"/>
    <property type="match status" value="1"/>
</dbReference>
<dbReference type="PANTHER" id="PTHR42953">
    <property type="entry name" value="HIGH-AFFINITY ZINC UPTAKE SYSTEM PROTEIN ZNUA-RELATED"/>
    <property type="match status" value="1"/>
</dbReference>
<dbReference type="GO" id="GO:0030313">
    <property type="term" value="C:cell envelope"/>
    <property type="evidence" value="ECO:0007669"/>
    <property type="project" value="UniProtKB-SubCell"/>
</dbReference>
<evidence type="ECO:0000313" key="7">
    <source>
        <dbReference type="EMBL" id="QNH95570.1"/>
    </source>
</evidence>
<dbReference type="Gene3D" id="3.40.50.1980">
    <property type="entry name" value="Nitrogenase molybdenum iron protein domain"/>
    <property type="match status" value="3"/>
</dbReference>
<keyword evidence="3" id="KW-0479">Metal-binding</keyword>
<feature type="signal peptide" evidence="6">
    <location>
        <begin position="1"/>
        <end position="22"/>
    </location>
</feature>
<evidence type="ECO:0000256" key="2">
    <source>
        <dbReference type="ARBA" id="ARBA00022448"/>
    </source>
</evidence>
<dbReference type="GO" id="GO:0030001">
    <property type="term" value="P:metal ion transport"/>
    <property type="evidence" value="ECO:0007669"/>
    <property type="project" value="InterPro"/>
</dbReference>
<name>A0A7G7YM50_9CORY</name>
<comment type="subcellular location">
    <subcellularLocation>
        <location evidence="1">Cell envelope</location>
    </subcellularLocation>
</comment>
<organism evidence="7 8">
    <name type="scientific">Corynebacterium anserum</name>
    <dbReference type="NCBI Taxonomy" id="2684406"/>
    <lineage>
        <taxon>Bacteria</taxon>
        <taxon>Bacillati</taxon>
        <taxon>Actinomycetota</taxon>
        <taxon>Actinomycetes</taxon>
        <taxon>Mycobacteriales</taxon>
        <taxon>Corynebacteriaceae</taxon>
        <taxon>Corynebacterium</taxon>
    </lineage>
</organism>
<dbReference type="InterPro" id="IPR050492">
    <property type="entry name" value="Bact_metal-bind_prot9"/>
</dbReference>
<dbReference type="InterPro" id="IPR006127">
    <property type="entry name" value="ZnuA-like"/>
</dbReference>
<keyword evidence="4 6" id="KW-0732">Signal</keyword>
<feature type="region of interest" description="Disordered" evidence="5">
    <location>
        <begin position="120"/>
        <end position="174"/>
    </location>
</feature>
<feature type="compositionally biased region" description="Basic and acidic residues" evidence="5">
    <location>
        <begin position="127"/>
        <end position="171"/>
    </location>
</feature>
<dbReference type="RefSeq" id="WP_186277033.1">
    <property type="nucleotide sequence ID" value="NZ_CP046883.1"/>
</dbReference>
<sequence length="344" mass="36693">MKKKLASLLGIATLTMGVTACADGGSKDPAADNGTIKIVASTSIWGDIAKTVAGDSDKVKVVSILSSTDDDPHEYEATAKDLAELDDADIVVGNGGGYDNWLTDHVKDGTELITAAPLAEAHHHHHGDHDHGAEGEDAHGHDHGAEGEDAHDHDHGAEGEDAHAHGHDHSGHNHGAAFVNDPHVWMDLEKVDEFAEHLAKKLHEMDNSIPEDSAKPVEQKTDELEKRVQKLKQADYILTEPVAYHLIAHSAFHDVTPSGFAKSIASESEPSAADIAAAQKVIKDGGVNVVITNQQSQSPASQELISAAKEKNVSVVNINETPEPNQSYFDYVDAFLSSLEDATK</sequence>
<evidence type="ECO:0000256" key="5">
    <source>
        <dbReference type="SAM" id="MobiDB-lite"/>
    </source>
</evidence>
<dbReference type="PROSITE" id="PS51257">
    <property type="entry name" value="PROKAR_LIPOPROTEIN"/>
    <property type="match status" value="1"/>
</dbReference>
<evidence type="ECO:0000256" key="3">
    <source>
        <dbReference type="ARBA" id="ARBA00022723"/>
    </source>
</evidence>
<reference evidence="7 8" key="1">
    <citation type="submission" date="2019-12" db="EMBL/GenBank/DDBJ databases">
        <title>Corynebacterium sp. nov., isolated from feces of the Anser Albifrons in China.</title>
        <authorList>
            <person name="Liu Q."/>
        </authorList>
    </citation>
    <scope>NUCLEOTIDE SEQUENCE [LARGE SCALE GENOMIC DNA]</scope>
    <source>
        <strain evidence="7 8">23H37-10</strain>
    </source>
</reference>
<dbReference type="Pfam" id="PF01297">
    <property type="entry name" value="ZnuA"/>
    <property type="match status" value="1"/>
</dbReference>
<evidence type="ECO:0000256" key="1">
    <source>
        <dbReference type="ARBA" id="ARBA00004196"/>
    </source>
</evidence>
<accession>A0A7G7YM50</accession>
<gene>
    <name evidence="7" type="ORF">GP473_01625</name>
</gene>
<evidence type="ECO:0000256" key="6">
    <source>
        <dbReference type="SAM" id="SignalP"/>
    </source>
</evidence>
<dbReference type="Proteomes" id="UP000515275">
    <property type="component" value="Chromosome"/>
</dbReference>
<dbReference type="GO" id="GO:0046872">
    <property type="term" value="F:metal ion binding"/>
    <property type="evidence" value="ECO:0007669"/>
    <property type="project" value="UniProtKB-KW"/>
</dbReference>
<proteinExistence type="predicted"/>
<evidence type="ECO:0000313" key="8">
    <source>
        <dbReference type="Proteomes" id="UP000515275"/>
    </source>
</evidence>
<dbReference type="SUPFAM" id="SSF53807">
    <property type="entry name" value="Helical backbone' metal receptor"/>
    <property type="match status" value="1"/>
</dbReference>
<dbReference type="AlphaFoldDB" id="A0A7G7YM50"/>
<dbReference type="KEGG" id="cans:GP473_01625"/>
<dbReference type="EMBL" id="CP046883">
    <property type="protein sequence ID" value="QNH95570.1"/>
    <property type="molecule type" value="Genomic_DNA"/>
</dbReference>
<feature type="chain" id="PRO_5028881485" evidence="6">
    <location>
        <begin position="23"/>
        <end position="344"/>
    </location>
</feature>
<keyword evidence="2" id="KW-0813">Transport</keyword>
<protein>
    <submittedName>
        <fullName evidence="7">Zinc ABC transporter solute-binding protein</fullName>
    </submittedName>
</protein>
<keyword evidence="8" id="KW-1185">Reference proteome</keyword>
<evidence type="ECO:0000256" key="4">
    <source>
        <dbReference type="ARBA" id="ARBA00022729"/>
    </source>
</evidence>